<evidence type="ECO:0000313" key="3">
    <source>
        <dbReference type="EMBL" id="RHZ89218.1"/>
    </source>
</evidence>
<evidence type="ECO:0000313" key="4">
    <source>
        <dbReference type="Proteomes" id="UP000266861"/>
    </source>
</evidence>
<name>A0A397JQS8_9GLOM</name>
<dbReference type="AlphaFoldDB" id="A0A397JQS8"/>
<proteinExistence type="predicted"/>
<feature type="coiled-coil region" evidence="1">
    <location>
        <begin position="8"/>
        <end position="69"/>
    </location>
</feature>
<organism evidence="3 4">
    <name type="scientific">Diversispora epigaea</name>
    <dbReference type="NCBI Taxonomy" id="1348612"/>
    <lineage>
        <taxon>Eukaryota</taxon>
        <taxon>Fungi</taxon>
        <taxon>Fungi incertae sedis</taxon>
        <taxon>Mucoromycota</taxon>
        <taxon>Glomeromycotina</taxon>
        <taxon>Glomeromycetes</taxon>
        <taxon>Diversisporales</taxon>
        <taxon>Diversisporaceae</taxon>
        <taxon>Diversispora</taxon>
    </lineage>
</organism>
<sequence length="253" mass="29317">MASTQSTIDLLKELNLKLVLQVDELRKENAEVKLEKKNKTDTTKLTTENAELKDRVTKLEQKQAQVITDERGASYTKLQSLACSELSVNIQIQQNLKHPNPLSQDIINDNSVEILEFVETVHKERISIEIRERNRKKKLQSQGSMQNTSSSSETQNEQGLKHDFSVFIKENNNKISDVFDIQIPEFSLEVIITGSGKITAQNITDLFIIAMKVRQKKILCCYCYHKTLLLDITDVNLRQRTFREKNFIRYLWE</sequence>
<dbReference type="OrthoDB" id="10640674at2759"/>
<comment type="caution">
    <text evidence="3">The sequence shown here is derived from an EMBL/GenBank/DDBJ whole genome shotgun (WGS) entry which is preliminary data.</text>
</comment>
<dbReference type="EMBL" id="PQFF01000016">
    <property type="protein sequence ID" value="RHZ89218.1"/>
    <property type="molecule type" value="Genomic_DNA"/>
</dbReference>
<dbReference type="Proteomes" id="UP000266861">
    <property type="component" value="Unassembled WGS sequence"/>
</dbReference>
<keyword evidence="1" id="KW-0175">Coiled coil</keyword>
<gene>
    <name evidence="3" type="ORF">Glove_18g35</name>
</gene>
<reference evidence="3 4" key="1">
    <citation type="submission" date="2018-08" db="EMBL/GenBank/DDBJ databases">
        <title>Genome and evolution of the arbuscular mycorrhizal fungus Diversispora epigaea (formerly Glomus versiforme) and its bacterial endosymbionts.</title>
        <authorList>
            <person name="Sun X."/>
            <person name="Fei Z."/>
            <person name="Harrison M."/>
        </authorList>
    </citation>
    <scope>NUCLEOTIDE SEQUENCE [LARGE SCALE GENOMIC DNA]</scope>
    <source>
        <strain evidence="3 4">IT104</strain>
    </source>
</reference>
<protein>
    <submittedName>
        <fullName evidence="3">Uncharacterized protein</fullName>
    </submittedName>
</protein>
<accession>A0A397JQS8</accession>
<evidence type="ECO:0000256" key="1">
    <source>
        <dbReference type="SAM" id="Coils"/>
    </source>
</evidence>
<keyword evidence="4" id="KW-1185">Reference proteome</keyword>
<feature type="compositionally biased region" description="Low complexity" evidence="2">
    <location>
        <begin position="140"/>
        <end position="158"/>
    </location>
</feature>
<feature type="region of interest" description="Disordered" evidence="2">
    <location>
        <begin position="137"/>
        <end position="158"/>
    </location>
</feature>
<evidence type="ECO:0000256" key="2">
    <source>
        <dbReference type="SAM" id="MobiDB-lite"/>
    </source>
</evidence>